<dbReference type="InterPro" id="IPR013783">
    <property type="entry name" value="Ig-like_fold"/>
</dbReference>
<dbReference type="InterPro" id="IPR008902">
    <property type="entry name" value="Rhamnosid_concanavalin"/>
</dbReference>
<dbReference type="CAZy" id="GH78">
    <property type="family name" value="Glycoside Hydrolase Family 78"/>
</dbReference>
<dbReference type="InterPro" id="IPR013737">
    <property type="entry name" value="Bac_rhamnosid_N"/>
</dbReference>
<evidence type="ECO:0000256" key="2">
    <source>
        <dbReference type="ARBA" id="ARBA00012652"/>
    </source>
</evidence>
<feature type="domain" description="Alpha-L-rhamnosidase concanavalin-like" evidence="4">
    <location>
        <begin position="326"/>
        <end position="425"/>
    </location>
</feature>
<dbReference type="Pfam" id="PF05592">
    <property type="entry name" value="Bac_rhamnosid"/>
    <property type="match status" value="1"/>
</dbReference>
<dbReference type="PANTHER" id="PTHR33307:SF6">
    <property type="entry name" value="ALPHA-RHAMNOSIDASE (EUROFUNG)-RELATED"/>
    <property type="match status" value="1"/>
</dbReference>
<dbReference type="Pfam" id="PF17390">
    <property type="entry name" value="Bac_rhamnosid_C"/>
    <property type="match status" value="1"/>
</dbReference>
<dbReference type="PATRIC" id="fig|446465.5.peg.2796"/>
<dbReference type="InterPro" id="IPR008928">
    <property type="entry name" value="6-hairpin_glycosidase_sf"/>
</dbReference>
<dbReference type="Gene3D" id="2.60.40.10">
    <property type="entry name" value="Immunoglobulins"/>
    <property type="match status" value="1"/>
</dbReference>
<dbReference type="Pfam" id="PF25788">
    <property type="entry name" value="Ig_Rha78A_N"/>
    <property type="match status" value="1"/>
</dbReference>
<gene>
    <name evidence="8" type="ordered locus">Bfae_28340</name>
</gene>
<dbReference type="InterPro" id="IPR035396">
    <property type="entry name" value="Bac_rhamnosid6H"/>
</dbReference>
<keyword evidence="3" id="KW-0378">Hydrolase</keyword>
<feature type="domain" description="Alpha-L-rhamnosidase six-hairpin glycosidase" evidence="6">
    <location>
        <begin position="430"/>
        <end position="786"/>
    </location>
</feature>
<proteinExistence type="predicted"/>
<dbReference type="Gene3D" id="1.50.10.10">
    <property type="match status" value="1"/>
</dbReference>
<organism evidence="8 9">
    <name type="scientific">Brachybacterium faecium (strain ATCC 43885 / DSM 4810 / JCM 11609 / LMG 19847 / NBRC 14762 / NCIMB 9860 / 6-10)</name>
    <dbReference type="NCBI Taxonomy" id="446465"/>
    <lineage>
        <taxon>Bacteria</taxon>
        <taxon>Bacillati</taxon>
        <taxon>Actinomycetota</taxon>
        <taxon>Actinomycetes</taxon>
        <taxon>Micrococcales</taxon>
        <taxon>Dermabacteraceae</taxon>
        <taxon>Brachybacterium</taxon>
    </lineage>
</organism>
<comment type="catalytic activity">
    <reaction evidence="1">
        <text>Hydrolysis of terminal non-reducing alpha-L-rhamnose residues in alpha-L-rhamnosides.</text>
        <dbReference type="EC" id="3.2.1.40"/>
    </reaction>
</comment>
<dbReference type="Proteomes" id="UP000001919">
    <property type="component" value="Chromosome"/>
</dbReference>
<evidence type="ECO:0000256" key="1">
    <source>
        <dbReference type="ARBA" id="ARBA00001445"/>
    </source>
</evidence>
<dbReference type="PIRSF" id="PIRSF010631">
    <property type="entry name" value="A-rhamnsds"/>
    <property type="match status" value="1"/>
</dbReference>
<evidence type="ECO:0000259" key="4">
    <source>
        <dbReference type="Pfam" id="PF05592"/>
    </source>
</evidence>
<dbReference type="KEGG" id="bfa:Bfae_28340"/>
<protein>
    <recommendedName>
        <fullName evidence="2">alpha-L-rhamnosidase</fullName>
        <ecNumber evidence="2">3.2.1.40</ecNumber>
    </recommendedName>
</protein>
<dbReference type="AlphaFoldDB" id="C7MHT2"/>
<dbReference type="Pfam" id="PF17389">
    <property type="entry name" value="Bac_rhamnosid6H"/>
    <property type="match status" value="1"/>
</dbReference>
<dbReference type="EMBL" id="CP001643">
    <property type="protein sequence ID" value="ACU86599.1"/>
    <property type="molecule type" value="Genomic_DNA"/>
</dbReference>
<evidence type="ECO:0000259" key="6">
    <source>
        <dbReference type="Pfam" id="PF17389"/>
    </source>
</evidence>
<evidence type="ECO:0000313" key="8">
    <source>
        <dbReference type="EMBL" id="ACU86599.1"/>
    </source>
</evidence>
<keyword evidence="9" id="KW-1185">Reference proteome</keyword>
<dbReference type="GO" id="GO:0005975">
    <property type="term" value="P:carbohydrate metabolic process"/>
    <property type="evidence" value="ECO:0007669"/>
    <property type="project" value="InterPro"/>
</dbReference>
<evidence type="ECO:0000259" key="5">
    <source>
        <dbReference type="Pfam" id="PF08531"/>
    </source>
</evidence>
<dbReference type="InterPro" id="IPR012341">
    <property type="entry name" value="6hp_glycosidase-like_sf"/>
</dbReference>
<dbReference type="STRING" id="446465.Bfae_28340"/>
<sequence>MTVPAPHVRIEHHEQPALGIDETAPRLSWHLEDAPAGFQQEAYEISWTLEAADGQAREQDSRRVDSAEQVLVPWPARPLGSRERAVLAVRVRDAEGAWSGWSEPVVAERGPDLEDWQAQMVGPGYAEGVGLHRRAPLLRHEFELPPLPVQQARLRVTAHGLAEVELNGDRVGREELLPGWTPYHERLRVHTFDVTAQLRPGRNAIGAWLADGWFRGRFGFEGGTWNIYGEHVGLFAQLEVTTEAGTEVITTGPQWRSAPGPLTRASLYDGETYDARLHPAGWSEPGFDDADWHGVEIHELDRAVLSAPDGPPVRCTEELAPVEVTRLREGTYLLDFGQNHSGRLRLQVPAAEPGHEIRVRHAEVLQDGELYTRTLRDAAATDELLSTGEAMRWEPRFTIHGYRFAEVSGWPGELAEGSVVSRVLHSDMQRTGWFRSSDPLLDRLHENVVWSLRSNFVDIPTDCPQRDERLAWTGDIQVFTPTAGFLYDVHGFLADWLRTLSSEQARLGGTAPVYAPWIPGGRFWREDQDIAGWGDAATLTPWALFEDSADAGLLARQYAGAKAWVDKVAAAAGPTRLWDEGLQLGDWLDPSAPPENPLEARTDPHLVATAYFARSAEVLARTAQILGRDQEATEYGALAAEIREAYRGRYLAQGVGGTSSDPLHDTQTAHSLAIVFDLLPDAEAEARAGRRLAQLVREGGDTIGTGFAGTPVITEALSRTGQLEAAYALLLSRTSPSWLSTIDLGATTIWERWDSMLPDGTVNPGDMTSFNHYALGSVADWLHRVVAGLAPAEPGYRRIRIAPRPGGGLTSAAARHLTRYGTAEVDWELDGEELTVRFTIPAGTTAEVDLPGREAFTAGPGRHEERTHLPGG</sequence>
<feature type="domain" description="Alpha-L-rhamnosidase C-terminal" evidence="7">
    <location>
        <begin position="788"/>
        <end position="855"/>
    </location>
</feature>
<dbReference type="InterPro" id="IPR016007">
    <property type="entry name" value="Alpha_rhamnosid"/>
</dbReference>
<dbReference type="OrthoDB" id="9761045at2"/>
<dbReference type="SUPFAM" id="SSF48208">
    <property type="entry name" value="Six-hairpin glycosidases"/>
    <property type="match status" value="1"/>
</dbReference>
<dbReference type="Pfam" id="PF08531">
    <property type="entry name" value="Bac_rhamnosid_N"/>
    <property type="match status" value="1"/>
</dbReference>
<reference evidence="8 9" key="1">
    <citation type="journal article" date="2009" name="Stand. Genomic Sci.">
        <title>Complete genome sequence of Brachybacterium faecium type strain (Schefferle 6-10).</title>
        <authorList>
            <person name="Lapidus A."/>
            <person name="Pukall R."/>
            <person name="Labuttii K."/>
            <person name="Copeland A."/>
            <person name="Del Rio T.G."/>
            <person name="Nolan M."/>
            <person name="Chen F."/>
            <person name="Lucas S."/>
            <person name="Tice H."/>
            <person name="Cheng J.F."/>
            <person name="Bruce D."/>
            <person name="Goodwin L."/>
            <person name="Pitluck S."/>
            <person name="Rohde M."/>
            <person name="Goker M."/>
            <person name="Pati A."/>
            <person name="Ivanova N."/>
            <person name="Mavrommatis K."/>
            <person name="Chen A."/>
            <person name="Palaniappan K."/>
            <person name="D'haeseleer P."/>
            <person name="Chain P."/>
            <person name="Bristow J."/>
            <person name="Eisen J.A."/>
            <person name="Markowitz V."/>
            <person name="Hugenholtz P."/>
            <person name="Kyrpides N.C."/>
            <person name="Klenk H.P."/>
        </authorList>
    </citation>
    <scope>NUCLEOTIDE SEQUENCE [LARGE SCALE GENOMIC DNA]</scope>
    <source>
        <strain evidence="9">ATCC 43885 / DSM 4810 / JCM 11609 / LMG 19847 / NBRC 14762 / NCIMB 9860 / 6-10</strain>
    </source>
</reference>
<dbReference type="Gene3D" id="2.60.120.260">
    <property type="entry name" value="Galactose-binding domain-like"/>
    <property type="match status" value="2"/>
</dbReference>
<dbReference type="eggNOG" id="COG0174">
    <property type="taxonomic scope" value="Bacteria"/>
</dbReference>
<evidence type="ECO:0000259" key="7">
    <source>
        <dbReference type="Pfam" id="PF17390"/>
    </source>
</evidence>
<dbReference type="GO" id="GO:0030596">
    <property type="term" value="F:alpha-L-rhamnosidase activity"/>
    <property type="evidence" value="ECO:0007669"/>
    <property type="project" value="UniProtKB-EC"/>
</dbReference>
<dbReference type="PANTHER" id="PTHR33307">
    <property type="entry name" value="ALPHA-RHAMNOSIDASE (EUROFUNG)"/>
    <property type="match status" value="1"/>
</dbReference>
<dbReference type="HOGENOM" id="CLU_002926_0_0_11"/>
<accession>C7MHT2</accession>
<dbReference type="InterPro" id="IPR035398">
    <property type="entry name" value="Bac_rhamnosid_C"/>
</dbReference>
<name>C7MHT2_BRAFD</name>
<dbReference type="EC" id="3.2.1.40" evidence="2"/>
<feature type="domain" description="Bacterial alpha-L-rhamnosidase N-terminal" evidence="5">
    <location>
        <begin position="149"/>
        <end position="317"/>
    </location>
</feature>
<dbReference type="Gene3D" id="2.60.420.10">
    <property type="entry name" value="Maltose phosphorylase, domain 3"/>
    <property type="match status" value="1"/>
</dbReference>
<evidence type="ECO:0000313" key="9">
    <source>
        <dbReference type="Proteomes" id="UP000001919"/>
    </source>
</evidence>
<evidence type="ECO:0000256" key="3">
    <source>
        <dbReference type="ARBA" id="ARBA00022801"/>
    </source>
</evidence>